<sequence>MSCFKYFCVFFFLFLFATGISWAHPHVFMDCHLEIYWKDGKPDMCKVVWIFDKFFSNDIISAYDQDKNGIFDEQETQLVYNNAFINLKNYYYFTFIRNDGSTTSPASVFDFEASHSHGTMTYSFFVKLPPTSERKISIASYDYTYFCDIAYDKEQPVIFHCDESVQPQYTVYQDKNNPIYYNPLGAITDTRVYYEWQPGLQTYYPIEIVVTY</sequence>
<feature type="signal peptide" evidence="1">
    <location>
        <begin position="1"/>
        <end position="23"/>
    </location>
</feature>
<dbReference type="AlphaFoldDB" id="A0A9E2NYJ2"/>
<reference evidence="2" key="2">
    <citation type="submission" date="2021-04" db="EMBL/GenBank/DDBJ databases">
        <authorList>
            <person name="Gilroy R."/>
        </authorList>
    </citation>
    <scope>NUCLEOTIDE SEQUENCE</scope>
    <source>
        <strain evidence="2">Gambia15-2214</strain>
    </source>
</reference>
<dbReference type="Pfam" id="PF06226">
    <property type="entry name" value="DUF1007"/>
    <property type="match status" value="1"/>
</dbReference>
<comment type="caution">
    <text evidence="2">The sequence shown here is derived from an EMBL/GenBank/DDBJ whole genome shotgun (WGS) entry which is preliminary data.</text>
</comment>
<dbReference type="Proteomes" id="UP000823914">
    <property type="component" value="Unassembled WGS sequence"/>
</dbReference>
<evidence type="ECO:0000313" key="3">
    <source>
        <dbReference type="Proteomes" id="UP000823914"/>
    </source>
</evidence>
<feature type="chain" id="PRO_5039150373" evidence="1">
    <location>
        <begin position="24"/>
        <end position="212"/>
    </location>
</feature>
<evidence type="ECO:0000313" key="2">
    <source>
        <dbReference type="EMBL" id="MBU3849275.1"/>
    </source>
</evidence>
<dbReference type="EMBL" id="JAHLFV010000040">
    <property type="protein sequence ID" value="MBU3849275.1"/>
    <property type="molecule type" value="Genomic_DNA"/>
</dbReference>
<protein>
    <submittedName>
        <fullName evidence="2">DUF1007 family protein</fullName>
    </submittedName>
</protein>
<proteinExistence type="predicted"/>
<keyword evidence="1" id="KW-0732">Signal</keyword>
<evidence type="ECO:0000256" key="1">
    <source>
        <dbReference type="SAM" id="SignalP"/>
    </source>
</evidence>
<organism evidence="2 3">
    <name type="scientific">Candidatus Treponema excrementipullorum</name>
    <dbReference type="NCBI Taxonomy" id="2838768"/>
    <lineage>
        <taxon>Bacteria</taxon>
        <taxon>Pseudomonadati</taxon>
        <taxon>Spirochaetota</taxon>
        <taxon>Spirochaetia</taxon>
        <taxon>Spirochaetales</taxon>
        <taxon>Treponemataceae</taxon>
        <taxon>Treponema</taxon>
    </lineage>
</organism>
<name>A0A9E2NYJ2_9SPIR</name>
<gene>
    <name evidence="2" type="ORF">IAA16_01775</name>
</gene>
<dbReference type="InterPro" id="IPR010412">
    <property type="entry name" value="DUF1007"/>
</dbReference>
<reference evidence="2" key="1">
    <citation type="journal article" date="2021" name="PeerJ">
        <title>Extensive microbial diversity within the chicken gut microbiome revealed by metagenomics and culture.</title>
        <authorList>
            <person name="Gilroy R."/>
            <person name="Ravi A."/>
            <person name="Getino M."/>
            <person name="Pursley I."/>
            <person name="Horton D.L."/>
            <person name="Alikhan N.F."/>
            <person name="Baker D."/>
            <person name="Gharbi K."/>
            <person name="Hall N."/>
            <person name="Watson M."/>
            <person name="Adriaenssens E.M."/>
            <person name="Foster-Nyarko E."/>
            <person name="Jarju S."/>
            <person name="Secka A."/>
            <person name="Antonio M."/>
            <person name="Oren A."/>
            <person name="Chaudhuri R.R."/>
            <person name="La Ragione R."/>
            <person name="Hildebrand F."/>
            <person name="Pallen M.J."/>
        </authorList>
    </citation>
    <scope>NUCLEOTIDE SEQUENCE</scope>
    <source>
        <strain evidence="2">Gambia15-2214</strain>
    </source>
</reference>
<accession>A0A9E2NYJ2</accession>